<protein>
    <submittedName>
        <fullName evidence="3">Related to transposase</fullName>
    </submittedName>
</protein>
<dbReference type="InterPro" id="IPR036397">
    <property type="entry name" value="RNaseH_sf"/>
</dbReference>
<dbReference type="Gene3D" id="3.30.420.10">
    <property type="entry name" value="Ribonuclease H-like superfamily/Ribonuclease H"/>
    <property type="match status" value="1"/>
</dbReference>
<dbReference type="GO" id="GO:0003676">
    <property type="term" value="F:nucleic acid binding"/>
    <property type="evidence" value="ECO:0007669"/>
    <property type="project" value="InterPro"/>
</dbReference>
<dbReference type="InterPro" id="IPR038717">
    <property type="entry name" value="Tc1-like_DDE_dom"/>
</dbReference>
<feature type="region of interest" description="Disordered" evidence="1">
    <location>
        <begin position="37"/>
        <end position="58"/>
    </location>
</feature>
<evidence type="ECO:0000259" key="2">
    <source>
        <dbReference type="Pfam" id="PF13358"/>
    </source>
</evidence>
<dbReference type="InterPro" id="IPR052338">
    <property type="entry name" value="Transposase_5"/>
</dbReference>
<sequence>MPKTTPEKRRSALFHLCNGESTHSVAKQLGLNKSTVHRISKSASTDVPKSKGGRPKKLQPRHVRLLQHGCIMIRGCMTWEGAGGMRLVLGIMDSDQYIKILNDKVVKTILDLHLQPGYTVIVFQQDNDCKHTSKKTTKWLKSENNKVMEWPAQSPDLNPIEHLWQHLKM</sequence>
<evidence type="ECO:0000313" key="4">
    <source>
        <dbReference type="Proteomes" id="UP000179920"/>
    </source>
</evidence>
<evidence type="ECO:0000313" key="3">
    <source>
        <dbReference type="EMBL" id="SAM72311.1"/>
    </source>
</evidence>
<dbReference type="PANTHER" id="PTHR23022">
    <property type="entry name" value="TRANSPOSABLE ELEMENT-RELATED"/>
    <property type="match status" value="1"/>
</dbReference>
<dbReference type="PANTHER" id="PTHR23022:SF135">
    <property type="entry name" value="SI:DKEY-77F5.3"/>
    <property type="match status" value="1"/>
</dbReference>
<gene>
    <name evidence="3" type="ORF">UBRO_21050</name>
</gene>
<accession>A0A1K0GYG7</accession>
<dbReference type="Proteomes" id="UP000179920">
    <property type="component" value="Chromosome II"/>
</dbReference>
<name>A0A1K0GYG7_9BASI</name>
<dbReference type="EMBL" id="LT558118">
    <property type="protein sequence ID" value="SAM72311.1"/>
    <property type="molecule type" value="Genomic_DNA"/>
</dbReference>
<organism evidence="3 4">
    <name type="scientific">Ustilago bromivora</name>
    <dbReference type="NCBI Taxonomy" id="307758"/>
    <lineage>
        <taxon>Eukaryota</taxon>
        <taxon>Fungi</taxon>
        <taxon>Dikarya</taxon>
        <taxon>Basidiomycota</taxon>
        <taxon>Ustilaginomycotina</taxon>
        <taxon>Ustilaginomycetes</taxon>
        <taxon>Ustilaginales</taxon>
        <taxon>Ustilaginaceae</taxon>
        <taxon>Ustilago</taxon>
    </lineage>
</organism>
<dbReference type="InterPro" id="IPR009057">
    <property type="entry name" value="Homeodomain-like_sf"/>
</dbReference>
<dbReference type="AlphaFoldDB" id="A0A1K0GYG7"/>
<feature type="domain" description="Tc1-like transposase DDE" evidence="2">
    <location>
        <begin position="105"/>
        <end position="168"/>
    </location>
</feature>
<reference evidence="4" key="1">
    <citation type="submission" date="2016-04" db="EMBL/GenBank/DDBJ databases">
        <authorList>
            <person name="Guldener U."/>
            <person name="Guldener U."/>
        </authorList>
    </citation>
    <scope>NUCLEOTIDE SEQUENCE [LARGE SCALE GENOMIC DNA]</scope>
    <source>
        <strain evidence="4">UB2112</strain>
    </source>
</reference>
<proteinExistence type="predicted"/>
<dbReference type="Pfam" id="PF13358">
    <property type="entry name" value="DDE_3"/>
    <property type="match status" value="1"/>
</dbReference>
<evidence type="ECO:0000256" key="1">
    <source>
        <dbReference type="SAM" id="MobiDB-lite"/>
    </source>
</evidence>
<dbReference type="SUPFAM" id="SSF46689">
    <property type="entry name" value="Homeodomain-like"/>
    <property type="match status" value="1"/>
</dbReference>